<keyword evidence="1" id="KW-1133">Transmembrane helix</keyword>
<keyword evidence="1" id="KW-0812">Transmembrane</keyword>
<keyword evidence="1" id="KW-0472">Membrane</keyword>
<reference evidence="2 3" key="2">
    <citation type="journal article" date="2019" name="G3 (Bethesda)">
        <title>Hybrid Assembly of the Genome of the Entomopathogenic Nematode Steinernema carpocapsae Identifies the X-Chromosome.</title>
        <authorList>
            <person name="Serra L."/>
            <person name="Macchietto M."/>
            <person name="Macias-Munoz A."/>
            <person name="McGill C.J."/>
            <person name="Rodriguez I.M."/>
            <person name="Rodriguez B."/>
            <person name="Murad R."/>
            <person name="Mortazavi A."/>
        </authorList>
    </citation>
    <scope>NUCLEOTIDE SEQUENCE [LARGE SCALE GENOMIC DNA]</scope>
    <source>
        <strain evidence="2 3">ALL</strain>
    </source>
</reference>
<accession>A0A4U5MQ93</accession>
<evidence type="ECO:0000313" key="3">
    <source>
        <dbReference type="Proteomes" id="UP000298663"/>
    </source>
</evidence>
<protein>
    <recommendedName>
        <fullName evidence="4">G-protein coupled receptors family 1 profile domain-containing protein</fullName>
    </recommendedName>
</protein>
<sequence length="298" mass="32943">MWVGVAIIEHSLSVLFNGLTLCIIALLLKRKSMVKMWGDSPPMVSLIVGSAVSAIANPVTNTQWIFVSAGLIPKSPNYTTFLHYPGTIAMSSGWLYDAATLGVCLQRLYILTHPLGNLKRANHVVVFVTSGMAILAMGIDLIVNIIFTSTDIDPATDGKVYGPEKFKQVLDCFAASCMTSHVSSVSQRGRWFGFTLSLSVFITGAIFRVLLMKFSNRFPTNSTHKRMNRYTFCVLSLRFLMVFAPKAADDLIRSLFDIKLGSYIGPYGSAGGSLENFVSILAYFLMQRKTQTYVQQFK</sequence>
<feature type="transmembrane region" description="Helical" evidence="1">
    <location>
        <begin position="191"/>
        <end position="210"/>
    </location>
</feature>
<evidence type="ECO:0008006" key="4">
    <source>
        <dbReference type="Google" id="ProtNLM"/>
    </source>
</evidence>
<evidence type="ECO:0000256" key="1">
    <source>
        <dbReference type="SAM" id="Phobius"/>
    </source>
</evidence>
<reference evidence="2 3" key="1">
    <citation type="journal article" date="2015" name="Genome Biol.">
        <title>Comparative genomics of Steinernema reveals deeply conserved gene regulatory networks.</title>
        <authorList>
            <person name="Dillman A.R."/>
            <person name="Macchietto M."/>
            <person name="Porter C.F."/>
            <person name="Rogers A."/>
            <person name="Williams B."/>
            <person name="Antoshechkin I."/>
            <person name="Lee M.M."/>
            <person name="Goodwin Z."/>
            <person name="Lu X."/>
            <person name="Lewis E.E."/>
            <person name="Goodrich-Blair H."/>
            <person name="Stock S.P."/>
            <person name="Adams B.J."/>
            <person name="Sternberg P.W."/>
            <person name="Mortazavi A."/>
        </authorList>
    </citation>
    <scope>NUCLEOTIDE SEQUENCE [LARGE SCALE GENOMIC DNA]</scope>
    <source>
        <strain evidence="2 3">ALL</strain>
    </source>
</reference>
<feature type="transmembrane region" description="Helical" evidence="1">
    <location>
        <begin position="124"/>
        <end position="147"/>
    </location>
</feature>
<feature type="transmembrane region" description="Helical" evidence="1">
    <location>
        <begin position="6"/>
        <end position="28"/>
    </location>
</feature>
<feature type="transmembrane region" description="Helical" evidence="1">
    <location>
        <begin position="267"/>
        <end position="286"/>
    </location>
</feature>
<organism evidence="2 3">
    <name type="scientific">Steinernema carpocapsae</name>
    <name type="common">Entomopathogenic nematode</name>
    <dbReference type="NCBI Taxonomy" id="34508"/>
    <lineage>
        <taxon>Eukaryota</taxon>
        <taxon>Metazoa</taxon>
        <taxon>Ecdysozoa</taxon>
        <taxon>Nematoda</taxon>
        <taxon>Chromadorea</taxon>
        <taxon>Rhabditida</taxon>
        <taxon>Tylenchina</taxon>
        <taxon>Panagrolaimomorpha</taxon>
        <taxon>Strongyloidoidea</taxon>
        <taxon>Steinernematidae</taxon>
        <taxon>Steinernema</taxon>
    </lineage>
</organism>
<keyword evidence="3" id="KW-1185">Reference proteome</keyword>
<proteinExistence type="predicted"/>
<gene>
    <name evidence="2" type="ORF">L596_019354</name>
</gene>
<name>A0A4U5MQ93_STECR</name>
<dbReference type="AlphaFoldDB" id="A0A4U5MQ93"/>
<comment type="caution">
    <text evidence="2">The sequence shown here is derived from an EMBL/GenBank/DDBJ whole genome shotgun (WGS) entry which is preliminary data.</text>
</comment>
<feature type="transmembrane region" description="Helical" evidence="1">
    <location>
        <begin position="230"/>
        <end position="247"/>
    </location>
</feature>
<dbReference type="EMBL" id="AZBU02000006">
    <property type="protein sequence ID" value="TKR71817.1"/>
    <property type="molecule type" value="Genomic_DNA"/>
</dbReference>
<evidence type="ECO:0000313" key="2">
    <source>
        <dbReference type="EMBL" id="TKR71817.1"/>
    </source>
</evidence>
<dbReference type="Proteomes" id="UP000298663">
    <property type="component" value="Unassembled WGS sequence"/>
</dbReference>